<dbReference type="EnsemblMetazoa" id="XM_008204069">
    <property type="protein sequence ID" value="XP_008202291"/>
    <property type="gene ID" value="LOC100122299"/>
</dbReference>
<evidence type="ECO:0000256" key="1">
    <source>
        <dbReference type="ARBA" id="ARBA00008225"/>
    </source>
</evidence>
<evidence type="ECO:0000313" key="8">
    <source>
        <dbReference type="Proteomes" id="UP000002358"/>
    </source>
</evidence>
<keyword evidence="4" id="KW-0325">Glycoprotein</keyword>
<dbReference type="SMR" id="A0A7M7H6C0"/>
<dbReference type="Pfam" id="PF19018">
    <property type="entry name" value="Vanin_C"/>
    <property type="match status" value="1"/>
</dbReference>
<reference evidence="7" key="1">
    <citation type="submission" date="2021-01" db="UniProtKB">
        <authorList>
            <consortium name="EnsemblMetazoa"/>
        </authorList>
    </citation>
    <scope>IDENTIFICATION</scope>
</reference>
<evidence type="ECO:0000256" key="5">
    <source>
        <dbReference type="SAM" id="SignalP"/>
    </source>
</evidence>
<sequence>MTTYLLLCVLATLCSSSLQISNVDSPNYIGAVVHYHPITEQSGDQEVTEVNALNYRTIIKKAASYDTDIIVFPEFALSTIPKDGPKEKEFNETEFRAHYRDMASHIPEPEEGVVICDTDSKYKRSLKIISCAAREFKMYVLANHHEKVDCSPNLRDCPSDGFLLYNTNVAFDRDGRVLAKTSKTNLYKEPGTNVRTPPRVSTFRTDFGVTFGNFICADVIHKWPATHFVKNSSVMDVIVTQHWYDAGAFLESMEVQAAWAHAADVNFFASDYSDALAGGGGSGIYAGKRGPIVTHYPFETDNALIVAEIPKLDSRRQPLQELRPGKSFVYVFDRTEVPTILGEPSKIDYNLSGNWYNLQLTTSQLLQPDQKSSHVSTICDRGLCCDFHVETSYDKEVVAKSPDSKQYRYHLVALNGVNEFSFGEEICALVSCTSDSLKDCTKYFDESSDVITPMSIDHLVITRRANMEESVLYFPETLRRQGHRALNGGSDFAYLASGPNDSSLLIMHLLKPQSELATFAIFGRRFDWDGQPPSAPHDWTSTVLNSLSSLWLVAILTAAGSWCYTRR</sequence>
<feature type="domain" description="CN hydrolase" evidence="6">
    <location>
        <begin position="28"/>
        <end position="311"/>
    </location>
</feature>
<keyword evidence="2 5" id="KW-0732">Signal</keyword>
<keyword evidence="8" id="KW-1185">Reference proteome</keyword>
<dbReference type="InterPro" id="IPR003010">
    <property type="entry name" value="C-N_Hydrolase"/>
</dbReference>
<evidence type="ECO:0000256" key="2">
    <source>
        <dbReference type="ARBA" id="ARBA00022729"/>
    </source>
</evidence>
<name>A0A7M7H6C0_NASVI</name>
<dbReference type="SUPFAM" id="SSF56317">
    <property type="entry name" value="Carbon-nitrogen hydrolase"/>
    <property type="match status" value="1"/>
</dbReference>
<dbReference type="CDD" id="cd07567">
    <property type="entry name" value="biotinidase_like"/>
    <property type="match status" value="1"/>
</dbReference>
<feature type="chain" id="PRO_5033596873" description="CN hydrolase domain-containing protein" evidence="5">
    <location>
        <begin position="17"/>
        <end position="567"/>
    </location>
</feature>
<accession>A0A7M7H6C0</accession>
<dbReference type="InterPro" id="IPR012101">
    <property type="entry name" value="Biotinidase-like_euk"/>
</dbReference>
<dbReference type="PANTHER" id="PTHR10609:SF14">
    <property type="entry name" value="BIOTINIDASE"/>
    <property type="match status" value="1"/>
</dbReference>
<evidence type="ECO:0000256" key="4">
    <source>
        <dbReference type="ARBA" id="ARBA00023180"/>
    </source>
</evidence>
<dbReference type="Gene3D" id="3.60.110.10">
    <property type="entry name" value="Carbon-nitrogen hydrolase"/>
    <property type="match status" value="1"/>
</dbReference>
<dbReference type="InterPro" id="IPR036526">
    <property type="entry name" value="C-N_Hydrolase_sf"/>
</dbReference>
<dbReference type="EnsemblMetazoa" id="XM_008204068">
    <property type="protein sequence ID" value="XP_008202290"/>
    <property type="gene ID" value="LOC100122299"/>
</dbReference>
<evidence type="ECO:0000313" key="7">
    <source>
        <dbReference type="EnsemblMetazoa" id="XP_008202291"/>
    </source>
</evidence>
<dbReference type="GO" id="GO:0016811">
    <property type="term" value="F:hydrolase activity, acting on carbon-nitrogen (but not peptide) bonds, in linear amides"/>
    <property type="evidence" value="ECO:0007669"/>
    <property type="project" value="InterPro"/>
</dbReference>
<dbReference type="Proteomes" id="UP000002358">
    <property type="component" value="Chromosome 2"/>
</dbReference>
<dbReference type="OMA" id="TRRANME"/>
<evidence type="ECO:0000259" key="6">
    <source>
        <dbReference type="PROSITE" id="PS50263"/>
    </source>
</evidence>
<gene>
    <name evidence="7" type="primary">100122299</name>
</gene>
<proteinExistence type="inferred from homology"/>
<evidence type="ECO:0000256" key="3">
    <source>
        <dbReference type="ARBA" id="ARBA00022801"/>
    </source>
</evidence>
<dbReference type="InterPro" id="IPR040154">
    <property type="entry name" value="Biotinidase/VNN"/>
</dbReference>
<keyword evidence="3" id="KW-0378">Hydrolase</keyword>
<dbReference type="PANTHER" id="PTHR10609">
    <property type="entry name" value="BIOTINIDASE-RELATED"/>
    <property type="match status" value="1"/>
</dbReference>
<dbReference type="OrthoDB" id="10250282at2759"/>
<organism evidence="7 8">
    <name type="scientific">Nasonia vitripennis</name>
    <name type="common">Parasitic wasp</name>
    <dbReference type="NCBI Taxonomy" id="7425"/>
    <lineage>
        <taxon>Eukaryota</taxon>
        <taxon>Metazoa</taxon>
        <taxon>Ecdysozoa</taxon>
        <taxon>Arthropoda</taxon>
        <taxon>Hexapoda</taxon>
        <taxon>Insecta</taxon>
        <taxon>Pterygota</taxon>
        <taxon>Neoptera</taxon>
        <taxon>Endopterygota</taxon>
        <taxon>Hymenoptera</taxon>
        <taxon>Apocrita</taxon>
        <taxon>Proctotrupomorpha</taxon>
        <taxon>Chalcidoidea</taxon>
        <taxon>Pteromalidae</taxon>
        <taxon>Pteromalinae</taxon>
        <taxon>Nasonia</taxon>
    </lineage>
</organism>
<dbReference type="PROSITE" id="PS50263">
    <property type="entry name" value="CN_HYDROLASE"/>
    <property type="match status" value="1"/>
</dbReference>
<dbReference type="AlphaFoldDB" id="A0A7M7H6C0"/>
<dbReference type="FunCoup" id="A0A7M7H6C0">
    <property type="interactions" value="15"/>
</dbReference>
<dbReference type="InParanoid" id="A0A7M7H6C0"/>
<feature type="signal peptide" evidence="5">
    <location>
        <begin position="1"/>
        <end position="16"/>
    </location>
</feature>
<protein>
    <recommendedName>
        <fullName evidence="6">CN hydrolase domain-containing protein</fullName>
    </recommendedName>
</protein>
<comment type="similarity">
    <text evidence="1">Belongs to the carbon-nitrogen hydrolase superfamily. BTD/VNN family.</text>
</comment>
<dbReference type="Pfam" id="PF00795">
    <property type="entry name" value="CN_hydrolase"/>
    <property type="match status" value="1"/>
</dbReference>
<dbReference type="InterPro" id="IPR043957">
    <property type="entry name" value="Vanin_C"/>
</dbReference>